<keyword evidence="10" id="KW-0406">Ion transport</keyword>
<dbReference type="Pfam" id="PF02537">
    <property type="entry name" value="CRCB"/>
    <property type="match status" value="1"/>
</dbReference>
<name>A0A4Q7KRV5_9PSEU</name>
<comment type="activity regulation">
    <text evidence="10">Na(+) is not transported, but it plays an essential structural role and its presence is essential for fluoride channel function.</text>
</comment>
<dbReference type="HAMAP" id="MF_00454">
    <property type="entry name" value="FluC"/>
    <property type="match status" value="1"/>
</dbReference>
<evidence type="ECO:0000313" key="11">
    <source>
        <dbReference type="EMBL" id="RZS38820.1"/>
    </source>
</evidence>
<dbReference type="InterPro" id="IPR003691">
    <property type="entry name" value="FluC"/>
</dbReference>
<evidence type="ECO:0000256" key="5">
    <source>
        <dbReference type="ARBA" id="ARBA00023136"/>
    </source>
</evidence>
<evidence type="ECO:0000256" key="9">
    <source>
        <dbReference type="ARBA" id="ARBA00049940"/>
    </source>
</evidence>
<dbReference type="OrthoDB" id="4408652at2"/>
<feature type="transmembrane region" description="Helical" evidence="10">
    <location>
        <begin position="64"/>
        <end position="86"/>
    </location>
</feature>
<keyword evidence="5 10" id="KW-0472">Membrane</keyword>
<accession>A0A4Q7KRV5</accession>
<evidence type="ECO:0000256" key="7">
    <source>
        <dbReference type="ARBA" id="ARBA00035120"/>
    </source>
</evidence>
<dbReference type="RefSeq" id="WP_130344445.1">
    <property type="nucleotide sequence ID" value="NZ_SGWQ01000004.1"/>
</dbReference>
<comment type="subcellular location">
    <subcellularLocation>
        <location evidence="1 10">Cell membrane</location>
        <topology evidence="1 10">Multi-pass membrane protein</topology>
    </subcellularLocation>
</comment>
<evidence type="ECO:0000256" key="2">
    <source>
        <dbReference type="ARBA" id="ARBA00022475"/>
    </source>
</evidence>
<gene>
    <name evidence="10" type="primary">fluC</name>
    <name evidence="10" type="synonym">crcB</name>
    <name evidence="11" type="ORF">EV193_10429</name>
</gene>
<comment type="caution">
    <text evidence="11">The sequence shown here is derived from an EMBL/GenBank/DDBJ whole genome shotgun (WGS) entry which is preliminary data.</text>
</comment>
<keyword evidence="6 10" id="KW-0407">Ion channel</keyword>
<keyword evidence="12" id="KW-1185">Reference proteome</keyword>
<organism evidence="11 12">
    <name type="scientific">Herbihabitans rhizosphaerae</name>
    <dbReference type="NCBI Taxonomy" id="1872711"/>
    <lineage>
        <taxon>Bacteria</taxon>
        <taxon>Bacillati</taxon>
        <taxon>Actinomycetota</taxon>
        <taxon>Actinomycetes</taxon>
        <taxon>Pseudonocardiales</taxon>
        <taxon>Pseudonocardiaceae</taxon>
        <taxon>Herbihabitans</taxon>
    </lineage>
</organism>
<evidence type="ECO:0000256" key="8">
    <source>
        <dbReference type="ARBA" id="ARBA00035585"/>
    </source>
</evidence>
<evidence type="ECO:0000256" key="6">
    <source>
        <dbReference type="ARBA" id="ARBA00023303"/>
    </source>
</evidence>
<dbReference type="PANTHER" id="PTHR28259">
    <property type="entry name" value="FLUORIDE EXPORT PROTEIN 1-RELATED"/>
    <property type="match status" value="1"/>
</dbReference>
<protein>
    <recommendedName>
        <fullName evidence="10">Fluoride-specific ion channel FluC</fullName>
    </recommendedName>
</protein>
<keyword evidence="2 10" id="KW-1003">Cell membrane</keyword>
<dbReference type="EMBL" id="SGWQ01000004">
    <property type="protein sequence ID" value="RZS38820.1"/>
    <property type="molecule type" value="Genomic_DNA"/>
</dbReference>
<evidence type="ECO:0000256" key="1">
    <source>
        <dbReference type="ARBA" id="ARBA00004651"/>
    </source>
</evidence>
<keyword evidence="4 10" id="KW-1133">Transmembrane helix</keyword>
<keyword evidence="3 10" id="KW-0812">Transmembrane</keyword>
<keyword evidence="10" id="KW-0813">Transport</keyword>
<evidence type="ECO:0000313" key="12">
    <source>
        <dbReference type="Proteomes" id="UP000294257"/>
    </source>
</evidence>
<dbReference type="GO" id="GO:0140114">
    <property type="term" value="P:cellular detoxification of fluoride"/>
    <property type="evidence" value="ECO:0007669"/>
    <property type="project" value="UniProtKB-UniRule"/>
</dbReference>
<dbReference type="InterPro" id="IPR036259">
    <property type="entry name" value="MFS_trans_sf"/>
</dbReference>
<dbReference type="PANTHER" id="PTHR28259:SF1">
    <property type="entry name" value="FLUORIDE EXPORT PROTEIN 1-RELATED"/>
    <property type="match status" value="1"/>
</dbReference>
<dbReference type="GO" id="GO:0062054">
    <property type="term" value="F:fluoride channel activity"/>
    <property type="evidence" value="ECO:0007669"/>
    <property type="project" value="UniProtKB-UniRule"/>
</dbReference>
<feature type="transmembrane region" description="Helical" evidence="10">
    <location>
        <begin position="98"/>
        <end position="114"/>
    </location>
</feature>
<dbReference type="Proteomes" id="UP000294257">
    <property type="component" value="Unassembled WGS sequence"/>
</dbReference>
<reference evidence="11 12" key="1">
    <citation type="submission" date="2019-02" db="EMBL/GenBank/DDBJ databases">
        <title>Genomic Encyclopedia of Type Strains, Phase IV (KMG-IV): sequencing the most valuable type-strain genomes for metagenomic binning, comparative biology and taxonomic classification.</title>
        <authorList>
            <person name="Goeker M."/>
        </authorList>
    </citation>
    <scope>NUCLEOTIDE SEQUENCE [LARGE SCALE GENOMIC DNA]</scope>
    <source>
        <strain evidence="11 12">DSM 101727</strain>
    </source>
</reference>
<dbReference type="NCBIfam" id="TIGR00494">
    <property type="entry name" value="crcB"/>
    <property type="match status" value="1"/>
</dbReference>
<comment type="similarity">
    <text evidence="7 10">Belongs to the fluoride channel Fluc/FEX (TC 1.A.43) family.</text>
</comment>
<dbReference type="SUPFAM" id="SSF103473">
    <property type="entry name" value="MFS general substrate transporter"/>
    <property type="match status" value="1"/>
</dbReference>
<comment type="function">
    <text evidence="9 10">Fluoride-specific ion channel. Important for reducing fluoride concentration in the cell, thus reducing its toxicity.</text>
</comment>
<feature type="transmembrane region" description="Helical" evidence="10">
    <location>
        <begin position="126"/>
        <end position="150"/>
    </location>
</feature>
<dbReference type="GO" id="GO:0046872">
    <property type="term" value="F:metal ion binding"/>
    <property type="evidence" value="ECO:0007669"/>
    <property type="project" value="UniProtKB-KW"/>
</dbReference>
<keyword evidence="10" id="KW-0479">Metal-binding</keyword>
<keyword evidence="10" id="KW-0915">Sodium</keyword>
<evidence type="ECO:0000256" key="3">
    <source>
        <dbReference type="ARBA" id="ARBA00022692"/>
    </source>
</evidence>
<dbReference type="AlphaFoldDB" id="A0A4Q7KRV5"/>
<proteinExistence type="inferred from homology"/>
<feature type="binding site" evidence="10">
    <location>
        <position position="105"/>
    </location>
    <ligand>
        <name>Na(+)</name>
        <dbReference type="ChEBI" id="CHEBI:29101"/>
        <note>structural</note>
    </ligand>
</feature>
<feature type="transmembrane region" description="Helical" evidence="10">
    <location>
        <begin position="32"/>
        <end position="52"/>
    </location>
</feature>
<dbReference type="GO" id="GO:0005886">
    <property type="term" value="C:plasma membrane"/>
    <property type="evidence" value="ECO:0007669"/>
    <property type="project" value="UniProtKB-SubCell"/>
</dbReference>
<evidence type="ECO:0000256" key="10">
    <source>
        <dbReference type="HAMAP-Rule" id="MF_00454"/>
    </source>
</evidence>
<sequence length="155" mass="16387">MSTQDGRPFEAVDPDVDLHDEYQRDELTRERWHVPAAIAAGGALGAVARYGISAAFPHPGAAFPWATFGINLAGCLLIGVLMVFVAETEQAHPLLRPFAGVGVLGGFTTFSAYVEETRQLVAAHAWGTAAGYVASTLIGALLSVYCGLMLGRALR</sequence>
<feature type="binding site" evidence="10">
    <location>
        <position position="108"/>
    </location>
    <ligand>
        <name>Na(+)</name>
        <dbReference type="ChEBI" id="CHEBI:29101"/>
        <note>structural</note>
    </ligand>
</feature>
<comment type="catalytic activity">
    <reaction evidence="8">
        <text>fluoride(in) = fluoride(out)</text>
        <dbReference type="Rhea" id="RHEA:76159"/>
        <dbReference type="ChEBI" id="CHEBI:17051"/>
    </reaction>
    <physiologicalReaction direction="left-to-right" evidence="8">
        <dbReference type="Rhea" id="RHEA:76160"/>
    </physiologicalReaction>
</comment>
<evidence type="ECO:0000256" key="4">
    <source>
        <dbReference type="ARBA" id="ARBA00022989"/>
    </source>
</evidence>